<keyword evidence="2" id="KW-1185">Reference proteome</keyword>
<dbReference type="InterPro" id="IPR007486">
    <property type="entry name" value="YebE"/>
</dbReference>
<sequence>MYLFSGDFFMDFSQLLNQVLGAAQKGGKAVADSPLNSFGGGALTGALASMLLKKKNTKKLVKAGSVAALGFLAYKGYQNWKQNRQQDELPQSAFQPAGLIGENHSRVILQTMIAAAASDGLIDDAERAAIERESGSDAETATWLQAEYAQPASIKQIAASVGSDEALAAETYLAARLVCADLSRKEIVFLSRLSQALNLDDQLVESLEKQLELA</sequence>
<organism evidence="1 2">
    <name type="scientific">Neisseria flavescens NRL30031/H210</name>
    <dbReference type="NCBI Taxonomy" id="546264"/>
    <lineage>
        <taxon>Bacteria</taxon>
        <taxon>Pseudomonadati</taxon>
        <taxon>Pseudomonadota</taxon>
        <taxon>Betaproteobacteria</taxon>
        <taxon>Neisseriales</taxon>
        <taxon>Neisseriaceae</taxon>
        <taxon>Neisseria</taxon>
    </lineage>
</organism>
<evidence type="ECO:0000313" key="2">
    <source>
        <dbReference type="Proteomes" id="UP000004457"/>
    </source>
</evidence>
<reference evidence="1 2" key="1">
    <citation type="submission" date="2009-01" db="EMBL/GenBank/DDBJ databases">
        <authorList>
            <person name="Fulton L."/>
            <person name="Clifton S."/>
            <person name="Chinwalla A.T."/>
            <person name="Mitreva M."/>
            <person name="Sodergren E."/>
            <person name="Weinstock G."/>
            <person name="Clifton S."/>
            <person name="Dooling D.J."/>
            <person name="Fulton B."/>
            <person name="Minx P."/>
            <person name="Pepin K.H."/>
            <person name="Johnson M."/>
            <person name="Bhonagiri V."/>
            <person name="Nash W.E."/>
            <person name="Mardis E.R."/>
            <person name="Wilson R.K."/>
        </authorList>
    </citation>
    <scope>NUCLEOTIDE SEQUENCE [LARGE SCALE GENOMIC DNA]</scope>
    <source>
        <strain evidence="1 2">NRL30031/H210</strain>
    </source>
</reference>
<evidence type="ECO:0000313" key="1">
    <source>
        <dbReference type="EMBL" id="EEG33086.1"/>
    </source>
</evidence>
<dbReference type="Pfam" id="PF04391">
    <property type="entry name" value="DUF533"/>
    <property type="match status" value="1"/>
</dbReference>
<dbReference type="EMBL" id="ACEN01000087">
    <property type="protein sequence ID" value="EEG33086.1"/>
    <property type="molecule type" value="Genomic_DNA"/>
</dbReference>
<dbReference type="SUPFAM" id="SSF158682">
    <property type="entry name" value="TerB-like"/>
    <property type="match status" value="1"/>
</dbReference>
<dbReference type="InterPro" id="IPR029024">
    <property type="entry name" value="TerB-like"/>
</dbReference>
<comment type="caution">
    <text evidence="1">The sequence shown here is derived from an EMBL/GenBank/DDBJ whole genome shotgun (WGS) entry which is preliminary data.</text>
</comment>
<dbReference type="CDD" id="cd07178">
    <property type="entry name" value="terB_like_YebE"/>
    <property type="match status" value="1"/>
</dbReference>
<evidence type="ECO:0008006" key="3">
    <source>
        <dbReference type="Google" id="ProtNLM"/>
    </source>
</evidence>
<proteinExistence type="predicted"/>
<name>C0EPE0_NEIFL</name>
<accession>C0EPE0</accession>
<protein>
    <recommendedName>
        <fullName evidence="3">3-hydroxyisobutyrate dehydrogenase</fullName>
    </recommendedName>
</protein>
<dbReference type="AlphaFoldDB" id="C0EPE0"/>
<dbReference type="Proteomes" id="UP000004457">
    <property type="component" value="Unassembled WGS sequence"/>
</dbReference>
<gene>
    <name evidence="1" type="ORF">NEIFLAOT_01830</name>
</gene>
<dbReference type="eggNOG" id="COG2979">
    <property type="taxonomic scope" value="Bacteria"/>
</dbReference>